<dbReference type="Gene3D" id="1.10.150.130">
    <property type="match status" value="1"/>
</dbReference>
<dbReference type="SUPFAM" id="SSF56349">
    <property type="entry name" value="DNA breaking-rejoining enzymes"/>
    <property type="match status" value="1"/>
</dbReference>
<dbReference type="PANTHER" id="PTHR30349:SF81">
    <property type="entry name" value="TYROSINE RECOMBINASE XERC"/>
    <property type="match status" value="1"/>
</dbReference>
<accession>A0ABS8CER3</accession>
<dbReference type="InterPro" id="IPR050090">
    <property type="entry name" value="Tyrosine_recombinase_XerCD"/>
</dbReference>
<dbReference type="Gene3D" id="1.10.443.10">
    <property type="entry name" value="Intergrase catalytic core"/>
    <property type="match status" value="1"/>
</dbReference>
<feature type="active site" evidence="9">
    <location>
        <position position="278"/>
    </location>
</feature>
<evidence type="ECO:0000256" key="3">
    <source>
        <dbReference type="ARBA" id="ARBA00022618"/>
    </source>
</evidence>
<evidence type="ECO:0000256" key="5">
    <source>
        <dbReference type="ARBA" id="ARBA00022908"/>
    </source>
</evidence>
<evidence type="ECO:0000256" key="9">
    <source>
        <dbReference type="HAMAP-Rule" id="MF_01808"/>
    </source>
</evidence>
<evidence type="ECO:0000256" key="10">
    <source>
        <dbReference type="SAM" id="MobiDB-lite"/>
    </source>
</evidence>
<dbReference type="PANTHER" id="PTHR30349">
    <property type="entry name" value="PHAGE INTEGRASE-RELATED"/>
    <property type="match status" value="1"/>
</dbReference>
<dbReference type="InterPro" id="IPR011010">
    <property type="entry name" value="DNA_brk_join_enz"/>
</dbReference>
<dbReference type="RefSeq" id="WP_226954738.1">
    <property type="nucleotide sequence ID" value="NZ_JACDXW010000005.1"/>
</dbReference>
<comment type="caution">
    <text evidence="13">The sequence shown here is derived from an EMBL/GenBank/DDBJ whole genome shotgun (WGS) entry which is preliminary data.</text>
</comment>
<reference evidence="13 14" key="1">
    <citation type="submission" date="2020-07" db="EMBL/GenBank/DDBJ databases">
        <title>Pusillimonas sp. nov., isolated from poultry manure in Taiwan.</title>
        <authorList>
            <person name="Lin S.-Y."/>
            <person name="Tang Y.-S."/>
            <person name="Young C.-C."/>
        </authorList>
    </citation>
    <scope>NUCLEOTIDE SEQUENCE [LARGE SCALE GENOMIC DNA]</scope>
    <source>
        <strain evidence="13 14">CC-YST705</strain>
    </source>
</reference>
<dbReference type="InterPro" id="IPR023009">
    <property type="entry name" value="Tyrosine_recombinase_XerC/XerD"/>
</dbReference>
<evidence type="ECO:0000256" key="2">
    <source>
        <dbReference type="ARBA" id="ARBA00022490"/>
    </source>
</evidence>
<proteinExistence type="inferred from homology"/>
<evidence type="ECO:0000259" key="11">
    <source>
        <dbReference type="PROSITE" id="PS51898"/>
    </source>
</evidence>
<dbReference type="EMBL" id="JACDXW010000005">
    <property type="protein sequence ID" value="MCB5364322.1"/>
    <property type="molecule type" value="Genomic_DNA"/>
</dbReference>
<gene>
    <name evidence="9" type="primary">xerC</name>
    <name evidence="13" type="ORF">H0484_11245</name>
</gene>
<keyword evidence="7 9" id="KW-0233">DNA recombination</keyword>
<comment type="subunit">
    <text evidence="9">Forms a cyclic heterotetrameric complex composed of two molecules of XerC and two molecules of XerD.</text>
</comment>
<keyword evidence="8 9" id="KW-0131">Cell cycle</keyword>
<evidence type="ECO:0000313" key="14">
    <source>
        <dbReference type="Proteomes" id="UP000776983"/>
    </source>
</evidence>
<evidence type="ECO:0000256" key="1">
    <source>
        <dbReference type="ARBA" id="ARBA00004496"/>
    </source>
</evidence>
<feature type="active site" evidence="9">
    <location>
        <position position="275"/>
    </location>
</feature>
<feature type="domain" description="Tyr recombinase" evidence="11">
    <location>
        <begin position="112"/>
        <end position="323"/>
    </location>
</feature>
<dbReference type="Pfam" id="PF00589">
    <property type="entry name" value="Phage_integrase"/>
    <property type="match status" value="1"/>
</dbReference>
<dbReference type="PROSITE" id="PS51900">
    <property type="entry name" value="CB"/>
    <property type="match status" value="1"/>
</dbReference>
<evidence type="ECO:0000256" key="7">
    <source>
        <dbReference type="ARBA" id="ARBA00023172"/>
    </source>
</evidence>
<keyword evidence="2 9" id="KW-0963">Cytoplasm</keyword>
<comment type="function">
    <text evidence="9">Site-specific tyrosine recombinase, which acts by catalyzing the cutting and rejoining of the recombining DNA molecules. The XerC-XerD complex is essential to convert dimers of the bacterial chromosome into monomers to permit their segregation at cell division. It also contributes to the segregational stability of plasmids.</text>
</comment>
<feature type="region of interest" description="Disordered" evidence="10">
    <location>
        <begin position="323"/>
        <end position="344"/>
    </location>
</feature>
<evidence type="ECO:0000313" key="13">
    <source>
        <dbReference type="EMBL" id="MCB5364322.1"/>
    </source>
</evidence>
<feature type="active site" evidence="9">
    <location>
        <position position="301"/>
    </location>
</feature>
<dbReference type="InterPro" id="IPR044068">
    <property type="entry name" value="CB"/>
</dbReference>
<comment type="subcellular location">
    <subcellularLocation>
        <location evidence="1 9">Cytoplasm</location>
    </subcellularLocation>
</comment>
<protein>
    <recommendedName>
        <fullName evidence="9">Tyrosine recombinase XerC</fullName>
    </recommendedName>
</protein>
<comment type="similarity">
    <text evidence="9">Belongs to the 'phage' integrase family. XerC subfamily.</text>
</comment>
<evidence type="ECO:0000256" key="6">
    <source>
        <dbReference type="ARBA" id="ARBA00023125"/>
    </source>
</evidence>
<keyword evidence="5 9" id="KW-0229">DNA integration</keyword>
<sequence>MADTPDSPSLPKPMQAWLQQLSAHQRYSAHTLAAYRQDLKHLLHAHPDTALERLTENHVRQALARLHAQGMQPRSLARALAAWRSFFRWWAPQAGLPSNPAEGVRAPKIPQSLPKALSVEQAQVLLDRPGLPTPNSAVDKRGQAMFEVLYGSGLRLAELVSLDVQAMRLPGYESTGWLQRDERLITVRGKGGKTRSVPLGRQAALAIEQWLAVRHEMLPPAASTLETIRHDPALVDIHAALFLGARGKRISPRVVQLQLDRLATLAGLPVGVHPHSLRHSFASHVLQSSHDLRAVQEMLGHANISTTQIYTRLDFQHLAQAYDQAHPRARRQTEATTNNQEEPD</sequence>
<evidence type="ECO:0000256" key="4">
    <source>
        <dbReference type="ARBA" id="ARBA00022829"/>
    </source>
</evidence>
<feature type="compositionally biased region" description="Polar residues" evidence="10">
    <location>
        <begin position="334"/>
        <end position="344"/>
    </location>
</feature>
<name>A0ABS8CER3_9BURK</name>
<dbReference type="InterPro" id="IPR013762">
    <property type="entry name" value="Integrase-like_cat_sf"/>
</dbReference>
<organism evidence="13 14">
    <name type="scientific">Mesopusillimonas faecipullorum</name>
    <dbReference type="NCBI Taxonomy" id="2755040"/>
    <lineage>
        <taxon>Bacteria</taxon>
        <taxon>Pseudomonadati</taxon>
        <taxon>Pseudomonadota</taxon>
        <taxon>Betaproteobacteria</taxon>
        <taxon>Burkholderiales</taxon>
        <taxon>Alcaligenaceae</taxon>
        <taxon>Mesopusillimonas</taxon>
    </lineage>
</organism>
<dbReference type="InterPro" id="IPR002104">
    <property type="entry name" value="Integrase_catalytic"/>
</dbReference>
<keyword evidence="3 9" id="KW-0132">Cell division</keyword>
<feature type="domain" description="Core-binding (CB)" evidence="12">
    <location>
        <begin position="8"/>
        <end position="91"/>
    </location>
</feature>
<dbReference type="Pfam" id="PF02899">
    <property type="entry name" value="Phage_int_SAM_1"/>
    <property type="match status" value="1"/>
</dbReference>
<dbReference type="HAMAP" id="MF_01808">
    <property type="entry name" value="Recomb_XerC_XerD"/>
    <property type="match status" value="1"/>
</dbReference>
<feature type="active site" description="O-(3'-phospho-DNA)-tyrosine intermediate" evidence="9">
    <location>
        <position position="310"/>
    </location>
</feature>
<dbReference type="PROSITE" id="PS51898">
    <property type="entry name" value="TYR_RECOMBINASE"/>
    <property type="match status" value="1"/>
</dbReference>
<feature type="active site" evidence="9">
    <location>
        <position position="190"/>
    </location>
</feature>
<feature type="active site" evidence="9">
    <location>
        <position position="155"/>
    </location>
</feature>
<keyword evidence="14" id="KW-1185">Reference proteome</keyword>
<dbReference type="Proteomes" id="UP000776983">
    <property type="component" value="Unassembled WGS sequence"/>
</dbReference>
<evidence type="ECO:0000259" key="12">
    <source>
        <dbReference type="PROSITE" id="PS51900"/>
    </source>
</evidence>
<dbReference type="InterPro" id="IPR010998">
    <property type="entry name" value="Integrase_recombinase_N"/>
</dbReference>
<keyword evidence="4 9" id="KW-0159">Chromosome partition</keyword>
<keyword evidence="6 9" id="KW-0238">DNA-binding</keyword>
<dbReference type="CDD" id="cd00798">
    <property type="entry name" value="INT_XerDC_C"/>
    <property type="match status" value="1"/>
</dbReference>
<dbReference type="InterPro" id="IPR004107">
    <property type="entry name" value="Integrase_SAM-like_N"/>
</dbReference>
<evidence type="ECO:0000256" key="8">
    <source>
        <dbReference type="ARBA" id="ARBA00023306"/>
    </source>
</evidence>